<accession>A0ABY5W0V5</accession>
<dbReference type="RefSeq" id="WP_259859455.1">
    <property type="nucleotide sequence ID" value="NZ_BAAAST010000143.1"/>
</dbReference>
<proteinExistence type="predicted"/>
<name>A0ABY5W0V5_9ACTN</name>
<reference evidence="1" key="1">
    <citation type="submission" date="2021-04" db="EMBL/GenBank/DDBJ databases">
        <authorList>
            <person name="Hartkoorn R.C."/>
            <person name="Beaudoing E."/>
            <person name="Hot D."/>
        </authorList>
    </citation>
    <scope>NUCLEOTIDE SEQUENCE</scope>
    <source>
        <strain evidence="1">NRRL B-16292</strain>
    </source>
</reference>
<reference evidence="1" key="2">
    <citation type="submission" date="2022-09" db="EMBL/GenBank/DDBJ databases">
        <title>Biosynthetic gene clusters of Dactylosporangioum fulvum.</title>
        <authorList>
            <person name="Caradec T."/>
        </authorList>
    </citation>
    <scope>NUCLEOTIDE SEQUENCE</scope>
    <source>
        <strain evidence="1">NRRL B-16292</strain>
    </source>
</reference>
<sequence>MDVEALTGQPWQFAPNGSPAVDRLDAVRQFFARYDSLLGINPDVQVDVADVRQRIDDAHRAYQAAEYERVIEVLPAVLSSADLLRSFGSGDVRRGALASYVSAYAMAAKLLTKMGAADLALLSADRAALAATDVELVESRGLAAYQVVCALLRADRAEDAERLAVRMAEVVNRDARPEQPEITSVAGSLWLISAVIAGRRTDRGEAWRRLDRAETLATMLGRDGNYAWTAFGPTNVAIHRVSVAAELGDPAEAIRAADVVDPDRLPDGLKSRQAQVHLDLAWAQVQRKRDADALLHLMEAERTAPEMVRYNVMARELVREMLARQKKSKTSALHRLAVRAGVLD</sequence>
<evidence type="ECO:0000313" key="1">
    <source>
        <dbReference type="EMBL" id="UWP81686.1"/>
    </source>
</evidence>
<organism evidence="1 2">
    <name type="scientific">Dactylosporangium fulvum</name>
    <dbReference type="NCBI Taxonomy" id="53359"/>
    <lineage>
        <taxon>Bacteria</taxon>
        <taxon>Bacillati</taxon>
        <taxon>Actinomycetota</taxon>
        <taxon>Actinomycetes</taxon>
        <taxon>Micromonosporales</taxon>
        <taxon>Micromonosporaceae</taxon>
        <taxon>Dactylosporangium</taxon>
    </lineage>
</organism>
<protein>
    <recommendedName>
        <fullName evidence="3">Transcriptional regulator</fullName>
    </recommendedName>
</protein>
<dbReference type="Gene3D" id="1.25.40.10">
    <property type="entry name" value="Tetratricopeptide repeat domain"/>
    <property type="match status" value="1"/>
</dbReference>
<dbReference type="InterPro" id="IPR011990">
    <property type="entry name" value="TPR-like_helical_dom_sf"/>
</dbReference>
<keyword evidence="2" id="KW-1185">Reference proteome</keyword>
<evidence type="ECO:0008006" key="3">
    <source>
        <dbReference type="Google" id="ProtNLM"/>
    </source>
</evidence>
<evidence type="ECO:0000313" key="2">
    <source>
        <dbReference type="Proteomes" id="UP001059617"/>
    </source>
</evidence>
<gene>
    <name evidence="1" type="ORF">Dfulv_42355</name>
</gene>
<dbReference type="Proteomes" id="UP001059617">
    <property type="component" value="Chromosome"/>
</dbReference>
<dbReference type="EMBL" id="CP073720">
    <property type="protein sequence ID" value="UWP81686.1"/>
    <property type="molecule type" value="Genomic_DNA"/>
</dbReference>